<feature type="region of interest" description="Disordered" evidence="1">
    <location>
        <begin position="206"/>
        <end position="239"/>
    </location>
</feature>
<reference evidence="2 3" key="1">
    <citation type="submission" date="2024-07" db="EMBL/GenBank/DDBJ databases">
        <title>Uliginosibacterium paludis KCTC:42655.</title>
        <authorList>
            <person name="Kim M.K."/>
        </authorList>
    </citation>
    <scope>NUCLEOTIDE SEQUENCE [LARGE SCALE GENOMIC DNA]</scope>
    <source>
        <strain evidence="2 3">KCTC 42655</strain>
    </source>
</reference>
<proteinExistence type="predicted"/>
<dbReference type="Proteomes" id="UP001548590">
    <property type="component" value="Unassembled WGS sequence"/>
</dbReference>
<dbReference type="Gene3D" id="2.160.10.10">
    <property type="entry name" value="Hexapeptide repeat proteins"/>
    <property type="match status" value="1"/>
</dbReference>
<name>A0ABV2CPG6_9RHOO</name>
<organism evidence="2 3">
    <name type="scientific">Uliginosibacterium paludis</name>
    <dbReference type="NCBI Taxonomy" id="1615952"/>
    <lineage>
        <taxon>Bacteria</taxon>
        <taxon>Pseudomonadati</taxon>
        <taxon>Pseudomonadota</taxon>
        <taxon>Betaproteobacteria</taxon>
        <taxon>Rhodocyclales</taxon>
        <taxon>Zoogloeaceae</taxon>
        <taxon>Uliginosibacterium</taxon>
    </lineage>
</organism>
<protein>
    <recommendedName>
        <fullName evidence="4">Polymer-forming cytoskeletal protein</fullName>
    </recommendedName>
</protein>
<sequence length="358" mass="37976">MNDLPDGLLLIPLCIAICGLPFLPALLAARKLPRSTTGAQGTADSSAQCESFRSLVESRFASLINLARTNGTIRGTNDHGQPYIVLGFQSHLAQYLAPDSRRLRSCVIASGHLDIPGELVCDRELFAEGRINLGHHALAKAMLSHRDIAIGPRARVTHWVRSDRRLDIAEAASIKGWASAGIEVVLARRARFRKVLAPEIRFGRQREAGDTRNAPDTIGSFSPPARSGEQPGNGHHLQIPAQHTMKGDLVLSGVLTVGDGCHLIGRIRADKGIVLGQDVRVEGAIHAGGDIRIGARCSISGPVISSAGIHADPGCVFGSREDPCTVSAETILIGEASLAHGTVHALRHGEVLAERSGA</sequence>
<dbReference type="EMBL" id="JBEWLZ010000004">
    <property type="protein sequence ID" value="MET1489808.1"/>
    <property type="molecule type" value="Genomic_DNA"/>
</dbReference>
<accession>A0ABV2CPG6</accession>
<dbReference type="SUPFAM" id="SSF51161">
    <property type="entry name" value="Trimeric LpxA-like enzymes"/>
    <property type="match status" value="1"/>
</dbReference>
<evidence type="ECO:0000313" key="3">
    <source>
        <dbReference type="Proteomes" id="UP001548590"/>
    </source>
</evidence>
<evidence type="ECO:0000313" key="2">
    <source>
        <dbReference type="EMBL" id="MET1489808.1"/>
    </source>
</evidence>
<gene>
    <name evidence="2" type="ORF">ABVT11_08205</name>
</gene>
<evidence type="ECO:0000256" key="1">
    <source>
        <dbReference type="SAM" id="MobiDB-lite"/>
    </source>
</evidence>
<keyword evidence="3" id="KW-1185">Reference proteome</keyword>
<dbReference type="InterPro" id="IPR011004">
    <property type="entry name" value="Trimer_LpxA-like_sf"/>
</dbReference>
<comment type="caution">
    <text evidence="2">The sequence shown here is derived from an EMBL/GenBank/DDBJ whole genome shotgun (WGS) entry which is preliminary data.</text>
</comment>
<evidence type="ECO:0008006" key="4">
    <source>
        <dbReference type="Google" id="ProtNLM"/>
    </source>
</evidence>
<dbReference type="RefSeq" id="WP_345923050.1">
    <property type="nucleotide sequence ID" value="NZ_JBDIVF010000001.1"/>
</dbReference>